<dbReference type="Proteomes" id="UP000029579">
    <property type="component" value="Unassembled WGS sequence"/>
</dbReference>
<dbReference type="AlphaFoldDB" id="A0A095Z6C6"/>
<dbReference type="RefSeq" id="WP_197049866.1">
    <property type="nucleotide sequence ID" value="NZ_JRMW01000034.1"/>
</dbReference>
<evidence type="ECO:0000313" key="2">
    <source>
        <dbReference type="Proteomes" id="UP000029579"/>
    </source>
</evidence>
<dbReference type="InterPro" id="IPR011335">
    <property type="entry name" value="Restrct_endonuc-II-like"/>
</dbReference>
<organism evidence="1 2">
    <name type="scientific">Anaerococcus lactolyticus S7-1-13</name>
    <dbReference type="NCBI Taxonomy" id="1284686"/>
    <lineage>
        <taxon>Bacteria</taxon>
        <taxon>Bacillati</taxon>
        <taxon>Bacillota</taxon>
        <taxon>Tissierellia</taxon>
        <taxon>Tissierellales</taxon>
        <taxon>Peptoniphilaceae</taxon>
        <taxon>Anaerococcus</taxon>
    </lineage>
</organism>
<dbReference type="InterPro" id="IPR011856">
    <property type="entry name" value="tRNA_endonuc-like_dom_sf"/>
</dbReference>
<accession>A0A095Z6C6</accession>
<dbReference type="eggNOG" id="ENOG5033Y2U">
    <property type="taxonomic scope" value="Bacteria"/>
</dbReference>
<dbReference type="EMBL" id="JRMW01000034">
    <property type="protein sequence ID" value="KGF04059.1"/>
    <property type="molecule type" value="Genomic_DNA"/>
</dbReference>
<protein>
    <recommendedName>
        <fullName evidence="3">Restriction endonuclease type IV Mrr domain-containing protein</fullName>
    </recommendedName>
</protein>
<dbReference type="SUPFAM" id="SSF52980">
    <property type="entry name" value="Restriction endonuclease-like"/>
    <property type="match status" value="1"/>
</dbReference>
<name>A0A095Z6C6_9FIRM</name>
<sequence length="283" mass="33051">MPRPKDWDKDVMDAIQMLLWYIPNIDSVQSFSDDLIRSKAFENLTFAYVLDCLGMSEKDVLFIRPGGEIFDEYWDYYQGEICTSCQKIILVRQKNKTKTEDLLRCIRNAVAHGDFTVVGDMFVGFNEHKGEKKAIIKIKPKNLIRALSNISIQGEYNKVRLIDATLRKNGFKTQIEPKIIDKETKRFYYLDILAEKNGLKYIIEIKDISYKTYLKVHEFMEILASVEKYRKALDQENTKLVLVIDETRLTKECWEMASGFDDLIVIDLNKLINMPETVKEIFA</sequence>
<gene>
    <name evidence="1" type="ORF">HMPREF1630_05375</name>
</gene>
<proteinExistence type="predicted"/>
<dbReference type="GO" id="GO:0003676">
    <property type="term" value="F:nucleic acid binding"/>
    <property type="evidence" value="ECO:0007669"/>
    <property type="project" value="InterPro"/>
</dbReference>
<dbReference type="Gene3D" id="3.40.1350.10">
    <property type="match status" value="1"/>
</dbReference>
<evidence type="ECO:0008006" key="3">
    <source>
        <dbReference type="Google" id="ProtNLM"/>
    </source>
</evidence>
<reference evidence="1 2" key="1">
    <citation type="submission" date="2014-07" db="EMBL/GenBank/DDBJ databases">
        <authorList>
            <person name="McCorrison J."/>
            <person name="Sanka R."/>
            <person name="Torralba M."/>
            <person name="Gillis M."/>
            <person name="Haft D.H."/>
            <person name="Methe B."/>
            <person name="Sutton G."/>
            <person name="Nelson K.E."/>
        </authorList>
    </citation>
    <scope>NUCLEOTIDE SEQUENCE [LARGE SCALE GENOMIC DNA]</scope>
    <source>
        <strain evidence="1 2">S7-1-13</strain>
    </source>
</reference>
<evidence type="ECO:0000313" key="1">
    <source>
        <dbReference type="EMBL" id="KGF04059.1"/>
    </source>
</evidence>
<comment type="caution">
    <text evidence="1">The sequence shown here is derived from an EMBL/GenBank/DDBJ whole genome shotgun (WGS) entry which is preliminary data.</text>
</comment>